<keyword evidence="6" id="KW-1185">Reference proteome</keyword>
<dbReference type="SUPFAM" id="SSF53218">
    <property type="entry name" value="Molybdenum cofactor biosynthesis proteins"/>
    <property type="match status" value="1"/>
</dbReference>
<dbReference type="RefSeq" id="WP_042408002.1">
    <property type="nucleotide sequence ID" value="NZ_BAWO01000013.1"/>
</dbReference>
<dbReference type="SMART" id="SM00852">
    <property type="entry name" value="MoCF_biosynth"/>
    <property type="match status" value="1"/>
</dbReference>
<sequence>MGWKVGVLTVSDRVFHGERDDRGGLLLCELVRRIDGEVAVYEIIPDEQPVIEATLIHFVDEVCCDLVLTTGGTGFAPRDVTPEATKAVIEKEAPGLTEMMRMKTLSKKKYASLSRSVAGIRKETLIVNFPGNSKGVQECFDVVQPVLPHALVLIKGKDVH</sequence>
<evidence type="ECO:0000256" key="2">
    <source>
        <dbReference type="ARBA" id="ARBA00005046"/>
    </source>
</evidence>
<keyword evidence="3" id="KW-0501">Molybdenum cofactor biosynthesis</keyword>
<reference evidence="5 6" key="1">
    <citation type="submission" date="2014-04" db="EMBL/GenBank/DDBJ databases">
        <title>Whole genome shotgun sequence of Geobacillus caldoxylosilyticus NBRC 107762.</title>
        <authorList>
            <person name="Hosoyama A."/>
            <person name="Hosoyama Y."/>
            <person name="Katano-Makiyama Y."/>
            <person name="Tsuchikane K."/>
            <person name="Ohji S."/>
            <person name="Ichikawa N."/>
            <person name="Yamazoe A."/>
            <person name="Fujita N."/>
        </authorList>
    </citation>
    <scope>NUCLEOTIDE SEQUENCE [LARGE SCALE GENOMIC DNA]</scope>
    <source>
        <strain evidence="5 6">NBRC 107762</strain>
    </source>
</reference>
<comment type="function">
    <text evidence="1">May be involved in the biosynthesis of molybdopterin.</text>
</comment>
<dbReference type="InterPro" id="IPR001453">
    <property type="entry name" value="MoaB/Mog_dom"/>
</dbReference>
<feature type="domain" description="MoaB/Mog" evidence="4">
    <location>
        <begin position="6"/>
        <end position="150"/>
    </location>
</feature>
<dbReference type="CDD" id="cd00886">
    <property type="entry name" value="MogA_MoaB"/>
    <property type="match status" value="1"/>
</dbReference>
<dbReference type="PROSITE" id="PS01078">
    <property type="entry name" value="MOCF_BIOSYNTHESIS_1"/>
    <property type="match status" value="1"/>
</dbReference>
<dbReference type="Pfam" id="PF00994">
    <property type="entry name" value="MoCF_biosynth"/>
    <property type="match status" value="1"/>
</dbReference>
<dbReference type="UniPathway" id="UPA00344"/>
<evidence type="ECO:0000256" key="3">
    <source>
        <dbReference type="ARBA" id="ARBA00023150"/>
    </source>
</evidence>
<gene>
    <name evidence="5" type="primary">mog</name>
    <name evidence="5" type="ORF">GCA01S_013_01150</name>
</gene>
<dbReference type="AlphaFoldDB" id="A0A023DD46"/>
<dbReference type="NCBIfam" id="TIGR00177">
    <property type="entry name" value="molyb_syn"/>
    <property type="match status" value="1"/>
</dbReference>
<dbReference type="PANTHER" id="PTHR43764:SF1">
    <property type="entry name" value="MOLYBDOPTERIN MOLYBDOTRANSFERASE"/>
    <property type="match status" value="1"/>
</dbReference>
<dbReference type="InterPro" id="IPR036425">
    <property type="entry name" value="MoaB/Mog-like_dom_sf"/>
</dbReference>
<dbReference type="InterPro" id="IPR008284">
    <property type="entry name" value="MoCF_biosynth_CS"/>
</dbReference>
<dbReference type="EMBL" id="BAWO01000013">
    <property type="protein sequence ID" value="GAJ39233.1"/>
    <property type="molecule type" value="Genomic_DNA"/>
</dbReference>
<evidence type="ECO:0000259" key="4">
    <source>
        <dbReference type="SMART" id="SM00852"/>
    </source>
</evidence>
<dbReference type="Gene3D" id="3.40.980.10">
    <property type="entry name" value="MoaB/Mog-like domain"/>
    <property type="match status" value="1"/>
</dbReference>
<evidence type="ECO:0000313" key="5">
    <source>
        <dbReference type="EMBL" id="GAJ39233.1"/>
    </source>
</evidence>
<dbReference type="OrthoDB" id="9784492at2"/>
<evidence type="ECO:0000256" key="1">
    <source>
        <dbReference type="ARBA" id="ARBA00003487"/>
    </source>
</evidence>
<comment type="caution">
    <text evidence="5">The sequence shown here is derived from an EMBL/GenBank/DDBJ whole genome shotgun (WGS) entry which is preliminary data.</text>
</comment>
<evidence type="ECO:0000313" key="6">
    <source>
        <dbReference type="Proteomes" id="UP000023561"/>
    </source>
</evidence>
<proteinExistence type="predicted"/>
<dbReference type="PANTHER" id="PTHR43764">
    <property type="entry name" value="MOLYBDENUM COFACTOR BIOSYNTHESIS"/>
    <property type="match status" value="1"/>
</dbReference>
<organism evidence="5 6">
    <name type="scientific">Parageobacillus caldoxylosilyticus NBRC 107762</name>
    <dbReference type="NCBI Taxonomy" id="1220594"/>
    <lineage>
        <taxon>Bacteria</taxon>
        <taxon>Bacillati</taxon>
        <taxon>Bacillota</taxon>
        <taxon>Bacilli</taxon>
        <taxon>Bacillales</taxon>
        <taxon>Anoxybacillaceae</taxon>
        <taxon>Saccharococcus</taxon>
    </lineage>
</organism>
<protein>
    <submittedName>
        <fullName evidence="5">Molybdopterin biosynthesis protein</fullName>
    </submittedName>
</protein>
<comment type="pathway">
    <text evidence="2">Cofactor biosynthesis; molybdopterin biosynthesis.</text>
</comment>
<dbReference type="GO" id="GO:0006777">
    <property type="term" value="P:Mo-molybdopterin cofactor biosynthetic process"/>
    <property type="evidence" value="ECO:0007669"/>
    <property type="project" value="UniProtKB-KW"/>
</dbReference>
<dbReference type="InterPro" id="IPR051920">
    <property type="entry name" value="MPT_Adenylyltrnsfr/MoaC-Rel"/>
</dbReference>
<dbReference type="GeneID" id="301194808"/>
<name>A0A023DD46_9BACL</name>
<accession>A0A023DD46</accession>
<dbReference type="Proteomes" id="UP000023561">
    <property type="component" value="Unassembled WGS sequence"/>
</dbReference>